<dbReference type="InterPro" id="IPR037883">
    <property type="entry name" value="Knr4/Smi1-like_sf"/>
</dbReference>
<organism evidence="2 3">
    <name type="scientific">Streptomyces rhizosphaericola</name>
    <dbReference type="NCBI Taxonomy" id="2564098"/>
    <lineage>
        <taxon>Bacteria</taxon>
        <taxon>Bacillati</taxon>
        <taxon>Actinomycetota</taxon>
        <taxon>Actinomycetes</taxon>
        <taxon>Kitasatosporales</taxon>
        <taxon>Streptomycetaceae</taxon>
        <taxon>Streptomyces</taxon>
    </lineage>
</organism>
<gene>
    <name evidence="2" type="ORF">E5Z02_10370</name>
</gene>
<reference evidence="2 3" key="1">
    <citation type="submission" date="2019-04" db="EMBL/GenBank/DDBJ databases">
        <title>Streptomyces rhizosphaericola sp. nov., an actinobacterium isolated from the wheat rhizosphere.</title>
        <authorList>
            <person name="Vargas Hoyos H.A."/>
            <person name="Santos S.N."/>
            <person name="Genuario D.B."/>
            <person name="Melo I.S."/>
            <person name="Da Silva L.J."/>
            <person name="Da Silva F.S.P."/>
            <person name="Zucchi T.D."/>
        </authorList>
    </citation>
    <scope>NUCLEOTIDE SEQUENCE [LARGE SCALE GENOMIC DNA]</scope>
    <source>
        <strain evidence="2 3">1AS2c</strain>
    </source>
</reference>
<name>A0ABY2PHK5_9ACTN</name>
<protein>
    <submittedName>
        <fullName evidence="2">SMI1/KNR4 family protein</fullName>
    </submittedName>
</protein>
<sequence>MGRMDETTTPETSEVTDVLTTPEEWRRFLERYDERYMKSEASDQELVDLLDEDQLDLLEEDGRLEQWLGEAPAREEELAAAEERLGVRFPPSLRGFFLASNGWKRVKGWVDLVQPCGEVAWMRDSEAGPGLIEIYGEDPDNDDYVQLFRRSVEVAAGEDLWLLDPTDAGPDGEWAAYLFTPKYGDLQEFSSFSELFHDGYEDMEDDE</sequence>
<dbReference type="SMART" id="SM00860">
    <property type="entry name" value="SMI1_KNR4"/>
    <property type="match status" value="1"/>
</dbReference>
<keyword evidence="3" id="KW-1185">Reference proteome</keyword>
<dbReference type="RefSeq" id="WP_136016028.1">
    <property type="nucleotide sequence ID" value="NZ_JBMOSX010000011.1"/>
</dbReference>
<feature type="domain" description="Knr4/Smi1-like" evidence="1">
    <location>
        <begin position="72"/>
        <end position="198"/>
    </location>
</feature>
<dbReference type="Proteomes" id="UP000306274">
    <property type="component" value="Unassembled WGS sequence"/>
</dbReference>
<evidence type="ECO:0000313" key="3">
    <source>
        <dbReference type="Proteomes" id="UP000306274"/>
    </source>
</evidence>
<dbReference type="InterPro" id="IPR018958">
    <property type="entry name" value="Knr4/Smi1-like_dom"/>
</dbReference>
<comment type="caution">
    <text evidence="2">The sequence shown here is derived from an EMBL/GenBank/DDBJ whole genome shotgun (WGS) entry which is preliminary data.</text>
</comment>
<evidence type="ECO:0000259" key="1">
    <source>
        <dbReference type="SMART" id="SM00860"/>
    </source>
</evidence>
<proteinExistence type="predicted"/>
<dbReference type="EMBL" id="SRZK01000074">
    <property type="protein sequence ID" value="TGZ10366.1"/>
    <property type="molecule type" value="Genomic_DNA"/>
</dbReference>
<accession>A0ABY2PHK5</accession>
<dbReference type="Pfam" id="PF09346">
    <property type="entry name" value="SMI1_KNR4"/>
    <property type="match status" value="1"/>
</dbReference>
<dbReference type="SUPFAM" id="SSF160631">
    <property type="entry name" value="SMI1/KNR4-like"/>
    <property type="match status" value="1"/>
</dbReference>
<dbReference type="Gene3D" id="3.40.1580.10">
    <property type="entry name" value="SMI1/KNR4-like"/>
    <property type="match status" value="1"/>
</dbReference>
<evidence type="ECO:0000313" key="2">
    <source>
        <dbReference type="EMBL" id="TGZ10366.1"/>
    </source>
</evidence>